<dbReference type="GO" id="GO:0010947">
    <property type="term" value="P:negative regulation of meiotic joint molecule formation"/>
    <property type="evidence" value="ECO:0007669"/>
    <property type="project" value="EnsemblFungi"/>
</dbReference>
<comment type="catalytic activity">
    <reaction evidence="10">
        <text>Couples ATP hydrolysis with the unwinding of duplex DNA by translocating in the 3'-5' direction.</text>
        <dbReference type="EC" id="5.6.2.4"/>
    </reaction>
</comment>
<reference evidence="15 16" key="1">
    <citation type="journal article" date="2009" name="Nature">
        <title>Evolution of pathogenicity and sexual reproduction in eight Candida genomes.</title>
        <authorList>
            <person name="Butler G."/>
            <person name="Rasmussen M.D."/>
            <person name="Lin M.F."/>
            <person name="Santos M.A."/>
            <person name="Sakthikumar S."/>
            <person name="Munro C.A."/>
            <person name="Rheinbay E."/>
            <person name="Grabherr M."/>
            <person name="Forche A."/>
            <person name="Reedy J.L."/>
            <person name="Agrafioti I."/>
            <person name="Arnaud M.B."/>
            <person name="Bates S."/>
            <person name="Brown A.J."/>
            <person name="Brunke S."/>
            <person name="Costanzo M.C."/>
            <person name="Fitzpatrick D.A."/>
            <person name="de Groot P.W."/>
            <person name="Harris D."/>
            <person name="Hoyer L.L."/>
            <person name="Hube B."/>
            <person name="Klis F.M."/>
            <person name="Kodira C."/>
            <person name="Lennard N."/>
            <person name="Logue M.E."/>
            <person name="Martin R."/>
            <person name="Neiman A.M."/>
            <person name="Nikolaou E."/>
            <person name="Quail M.A."/>
            <person name="Quinn J."/>
            <person name="Santos M.C."/>
            <person name="Schmitzberger F.F."/>
            <person name="Sherlock G."/>
            <person name="Shah P."/>
            <person name="Silverstein K.A."/>
            <person name="Skrzypek M.S."/>
            <person name="Soll D."/>
            <person name="Staggs R."/>
            <person name="Stansfield I."/>
            <person name="Stumpf M.P."/>
            <person name="Sudbery P.E."/>
            <person name="Srikantha T."/>
            <person name="Zeng Q."/>
            <person name="Berman J."/>
            <person name="Berriman M."/>
            <person name="Heitman J."/>
            <person name="Gow N.A."/>
            <person name="Lorenz M.C."/>
            <person name="Birren B.W."/>
            <person name="Kellis M."/>
            <person name="Cuomo C.A."/>
        </authorList>
    </citation>
    <scope>NUCLEOTIDE SEQUENCE [LARGE SCALE GENOMIC DNA]</scope>
    <source>
        <strain evidence="16">ATCC 6260 / CBS 566 / DSM 6381 / JCM 1539 / NBRC 10279 / NRRL Y-324</strain>
    </source>
</reference>
<keyword evidence="7" id="KW-0238">DNA-binding</keyword>
<keyword evidence="5" id="KW-0347">Helicase</keyword>
<dbReference type="GO" id="GO:0003677">
    <property type="term" value="F:DNA binding"/>
    <property type="evidence" value="ECO:0007669"/>
    <property type="project" value="UniProtKB-KW"/>
</dbReference>
<evidence type="ECO:0000313" key="15">
    <source>
        <dbReference type="EMBL" id="EDK40739.2"/>
    </source>
</evidence>
<dbReference type="GO" id="GO:0006265">
    <property type="term" value="P:DNA topological change"/>
    <property type="evidence" value="ECO:0007669"/>
    <property type="project" value="EnsemblFungi"/>
</dbReference>
<evidence type="ECO:0000256" key="1">
    <source>
        <dbReference type="ARBA" id="ARBA00004123"/>
    </source>
</evidence>
<dbReference type="InterPro" id="IPR010997">
    <property type="entry name" value="HRDC-like_sf"/>
</dbReference>
<gene>
    <name evidence="15" type="ORF">PGUG_04837</name>
</gene>
<feature type="region of interest" description="Disordered" evidence="12">
    <location>
        <begin position="354"/>
        <end position="377"/>
    </location>
</feature>
<feature type="region of interest" description="Disordered" evidence="12">
    <location>
        <begin position="32"/>
        <end position="124"/>
    </location>
</feature>
<evidence type="ECO:0000259" key="13">
    <source>
        <dbReference type="PROSITE" id="PS51192"/>
    </source>
</evidence>
<dbReference type="GO" id="GO:0005730">
    <property type="term" value="C:nucleolus"/>
    <property type="evidence" value="ECO:0007669"/>
    <property type="project" value="EnsemblFungi"/>
</dbReference>
<dbReference type="PROSITE" id="PS00690">
    <property type="entry name" value="DEAH_ATP_HELICASE"/>
    <property type="match status" value="1"/>
</dbReference>
<feature type="compositionally biased region" description="Low complexity" evidence="12">
    <location>
        <begin position="1137"/>
        <end position="1151"/>
    </location>
</feature>
<dbReference type="InterPro" id="IPR014001">
    <property type="entry name" value="Helicase_ATP-bd"/>
</dbReference>
<feature type="region of interest" description="Disordered" evidence="12">
    <location>
        <begin position="270"/>
        <end position="341"/>
    </location>
</feature>
<evidence type="ECO:0000256" key="7">
    <source>
        <dbReference type="ARBA" id="ARBA00023125"/>
    </source>
</evidence>
<evidence type="ECO:0000256" key="11">
    <source>
        <dbReference type="ARBA" id="ARBA00034808"/>
    </source>
</evidence>
<dbReference type="Pfam" id="PF00271">
    <property type="entry name" value="Helicase_C"/>
    <property type="match status" value="1"/>
</dbReference>
<dbReference type="InterPro" id="IPR036390">
    <property type="entry name" value="WH_DNA-bd_sf"/>
</dbReference>
<dbReference type="InterPro" id="IPR036388">
    <property type="entry name" value="WH-like_DNA-bd_sf"/>
</dbReference>
<evidence type="ECO:0000256" key="6">
    <source>
        <dbReference type="ARBA" id="ARBA00022840"/>
    </source>
</evidence>
<evidence type="ECO:0000313" key="16">
    <source>
        <dbReference type="Proteomes" id="UP000001997"/>
    </source>
</evidence>
<feature type="domain" description="Helicase C-terminal" evidence="14">
    <location>
        <begin position="731"/>
        <end position="877"/>
    </location>
</feature>
<feature type="compositionally biased region" description="Low complexity" evidence="12">
    <location>
        <begin position="56"/>
        <end position="65"/>
    </location>
</feature>
<comment type="similarity">
    <text evidence="2">Belongs to the helicase family. RecQ subfamily.</text>
</comment>
<evidence type="ECO:0000256" key="4">
    <source>
        <dbReference type="ARBA" id="ARBA00022801"/>
    </source>
</evidence>
<dbReference type="GO" id="GO:0031860">
    <property type="term" value="P:telomeric 3' overhang formation"/>
    <property type="evidence" value="ECO:0007669"/>
    <property type="project" value="EnsemblFungi"/>
</dbReference>
<dbReference type="GO" id="GO:0000722">
    <property type="term" value="P:telomere maintenance via recombination"/>
    <property type="evidence" value="ECO:0007669"/>
    <property type="project" value="EnsemblFungi"/>
</dbReference>
<feature type="region of interest" description="Disordered" evidence="12">
    <location>
        <begin position="1132"/>
        <end position="1176"/>
    </location>
</feature>
<dbReference type="SMART" id="SM00956">
    <property type="entry name" value="RQC"/>
    <property type="match status" value="1"/>
</dbReference>
<evidence type="ECO:0000256" key="2">
    <source>
        <dbReference type="ARBA" id="ARBA00005446"/>
    </source>
</evidence>
<keyword evidence="3" id="KW-0547">Nucleotide-binding</keyword>
<dbReference type="SUPFAM" id="SSF52540">
    <property type="entry name" value="P-loop containing nucleoside triphosphate hydrolases"/>
    <property type="match status" value="1"/>
</dbReference>
<dbReference type="OrthoDB" id="10261556at2759"/>
<dbReference type="STRING" id="294746.A5DNI6"/>
<dbReference type="GO" id="GO:0045132">
    <property type="term" value="P:meiotic chromosome segregation"/>
    <property type="evidence" value="ECO:0007669"/>
    <property type="project" value="EnsemblFungi"/>
</dbReference>
<feature type="region of interest" description="Disordered" evidence="12">
    <location>
        <begin position="422"/>
        <end position="443"/>
    </location>
</feature>
<protein>
    <recommendedName>
        <fullName evidence="11">DNA 3'-5' helicase</fullName>
        <ecNumber evidence="11">5.6.2.4</ecNumber>
    </recommendedName>
</protein>
<dbReference type="GO" id="GO:0043138">
    <property type="term" value="F:3'-5' DNA helicase activity"/>
    <property type="evidence" value="ECO:0007669"/>
    <property type="project" value="UniProtKB-EC"/>
</dbReference>
<dbReference type="FunFam" id="3.40.50.300:FF:000340">
    <property type="entry name" value="Bloom syndrome, RecQ helicase"/>
    <property type="match status" value="1"/>
</dbReference>
<organism evidence="15 16">
    <name type="scientific">Meyerozyma guilliermondii (strain ATCC 6260 / CBS 566 / DSM 6381 / JCM 1539 / NBRC 10279 / NRRL Y-324)</name>
    <name type="common">Yeast</name>
    <name type="synonym">Candida guilliermondii</name>
    <dbReference type="NCBI Taxonomy" id="294746"/>
    <lineage>
        <taxon>Eukaryota</taxon>
        <taxon>Fungi</taxon>
        <taxon>Dikarya</taxon>
        <taxon>Ascomycota</taxon>
        <taxon>Saccharomycotina</taxon>
        <taxon>Pichiomycetes</taxon>
        <taxon>Debaryomycetaceae</taxon>
        <taxon>Meyerozyma</taxon>
    </lineage>
</organism>
<dbReference type="Gene3D" id="1.10.150.80">
    <property type="entry name" value="HRDC domain"/>
    <property type="match status" value="1"/>
</dbReference>
<dbReference type="eggNOG" id="KOG0351">
    <property type="taxonomic scope" value="Eukaryota"/>
</dbReference>
<dbReference type="InterPro" id="IPR011545">
    <property type="entry name" value="DEAD/DEAH_box_helicase_dom"/>
</dbReference>
<dbReference type="GO" id="GO:0010520">
    <property type="term" value="P:regulation of reciprocal meiotic recombination"/>
    <property type="evidence" value="ECO:0007669"/>
    <property type="project" value="EnsemblFungi"/>
</dbReference>
<feature type="compositionally biased region" description="Basic residues" evidence="12">
    <location>
        <begin position="1152"/>
        <end position="1161"/>
    </location>
</feature>
<dbReference type="InterPro" id="IPR018982">
    <property type="entry name" value="RQC_domain"/>
</dbReference>
<dbReference type="AlphaFoldDB" id="A5DNI6"/>
<dbReference type="GO" id="GO:0005737">
    <property type="term" value="C:cytoplasm"/>
    <property type="evidence" value="ECO:0007669"/>
    <property type="project" value="TreeGrafter"/>
</dbReference>
<evidence type="ECO:0000256" key="10">
    <source>
        <dbReference type="ARBA" id="ARBA00034617"/>
    </source>
</evidence>
<feature type="compositionally biased region" description="Polar residues" evidence="12">
    <location>
        <begin position="286"/>
        <end position="320"/>
    </location>
</feature>
<dbReference type="PROSITE" id="PS51194">
    <property type="entry name" value="HELICASE_CTER"/>
    <property type="match status" value="1"/>
</dbReference>
<evidence type="ECO:0000256" key="12">
    <source>
        <dbReference type="SAM" id="MobiDB-lite"/>
    </source>
</evidence>
<dbReference type="GO" id="GO:0000706">
    <property type="term" value="P:meiotic DNA double-strand break processing"/>
    <property type="evidence" value="ECO:0007669"/>
    <property type="project" value="EnsemblFungi"/>
</dbReference>
<dbReference type="GO" id="GO:0007534">
    <property type="term" value="P:gene conversion at mating-type locus"/>
    <property type="evidence" value="ECO:0007669"/>
    <property type="project" value="EnsemblFungi"/>
</dbReference>
<dbReference type="Gene3D" id="3.40.50.300">
    <property type="entry name" value="P-loop containing nucleotide triphosphate hydrolases"/>
    <property type="match status" value="2"/>
</dbReference>
<dbReference type="GO" id="GO:0031422">
    <property type="term" value="C:RecQ family helicase-topoisomerase III complex"/>
    <property type="evidence" value="ECO:0007669"/>
    <property type="project" value="EnsemblFungi"/>
</dbReference>
<proteinExistence type="inferred from homology"/>
<dbReference type="InterPro" id="IPR004589">
    <property type="entry name" value="DNA_helicase_ATP-dep_RecQ"/>
</dbReference>
<dbReference type="GO" id="GO:0005524">
    <property type="term" value="F:ATP binding"/>
    <property type="evidence" value="ECO:0007669"/>
    <property type="project" value="UniProtKB-KW"/>
</dbReference>
<dbReference type="PROSITE" id="PS51192">
    <property type="entry name" value="HELICASE_ATP_BIND_1"/>
    <property type="match status" value="1"/>
</dbReference>
<dbReference type="SUPFAM" id="SSF46785">
    <property type="entry name" value="Winged helix' DNA-binding domain"/>
    <property type="match status" value="1"/>
</dbReference>
<sequence length="1176" mass="132375">MANNFQVHMAWFQRSSPHIPSRDTAGVLFRRDLDSPSSSTRPNYPIIPTTPQDPTSSIRSSVPSSTYQSTHSVLVGDKVPGSTKRASESAEMTNKRPKMGIEHGENSTFSSNFQPLKPMDTNRDIPIKTSQRSRLSSHSSQPGAGNLQKYIGLQTKLISLLKNKLSIVESSSISQDDKEKYIKTVYEPQASALESSLAELASSTRINESSDQPEKAYEQIDFCSQFSEDEMGRMADEAREIERPRHDQHQQNLVEAREVVQRMRYEARAEHTNDQNYPPNGHNFPRNGQNYPRNDQNFPHNDRSPLNVSDSPLNGPSNRAGSDEEDNFGERTMDGLYSSEVDDNYSDLESFIDDDEVSVDGTYRESNNPTQVTEEDSQNVALVDEISDNSDLEEIEDFTVQLNEERELQDHDVIEISSGEEDDLVPIPPIKSEPMAPTKNPVAASKKPVLPAQINPVSSTVLSDLESDLDFSDEDLCAIPDSIFPVPAAQATAGKKLPPGSEPFIKEVYSILQSTFNLSSFRPNQLEAVTATLQGKDTFVLMPTGGGKSLCYQLPALVTSGRTRGTTIVISPLISLMQDQVQHLLDKNIRAGMVSSKGTASERKQTVELFRSGQLDLVYLSPEMVNASSQIQNIISRLNSNQQLARIVVDEAHCVSSWGHDFRPDYKGMNMFKQQYPNIPLMALTATANEKVRMDIIHHLNMTEPVLLKQSFNRTNLFYEIKRKNGNYLEWIRDYIVAKYAHNTGIIYCHSKQSCEQTSEKLNMWGLKTSFYHAGMGPTERFDIQKKWQDGSVKIICATIAFGMGIDKPDVRFVIHLFIPRSLEGYYQETGRAGRDGKPSECIMFYSYKDARSLQSMIQRDSDLDRESRENHLNKLRQVVQYCENTTDCRRKQVLHYFNEHFDPLQCSKKCDNCANSDTVTSVERDITLFAKDIISLVSEIQRDKVTVLLCQDIFKGSNSSKITKPGYNRSPYHGKGKTLDKLEIERIFFHLLSENCLEEYSVMRAGFASNYVRVGRAASMVTSGQKRVKLVFTEQVQTSIRAGSLTESFVSAREIAERQASLRQDINCDPHFNKLSSIRDNLNLTISNASLKEMVLLLPTSKKDFLKVGGITKDQAQDFVHFKKALAAIKREKNGGKSSQSSTSQSSRGQKSNRVHKPSQRRSQVPKTQFRSMPL</sequence>
<dbReference type="HOGENOM" id="CLU_001103_22_0_1"/>
<dbReference type="RefSeq" id="XP_001482882.2">
    <property type="nucleotide sequence ID" value="XM_001482832.1"/>
</dbReference>
<dbReference type="VEuPathDB" id="FungiDB:PGUG_04837"/>
<dbReference type="SMART" id="SM00487">
    <property type="entry name" value="DEXDc"/>
    <property type="match status" value="1"/>
</dbReference>
<dbReference type="GO" id="GO:0000070">
    <property type="term" value="P:mitotic sister chromatid segregation"/>
    <property type="evidence" value="ECO:0007669"/>
    <property type="project" value="EnsemblFungi"/>
</dbReference>
<dbReference type="Pfam" id="PF16124">
    <property type="entry name" value="RecQ_Zn_bind"/>
    <property type="match status" value="1"/>
</dbReference>
<keyword evidence="6" id="KW-0067">ATP-binding</keyword>
<dbReference type="GO" id="GO:0000724">
    <property type="term" value="P:double-strand break repair via homologous recombination"/>
    <property type="evidence" value="ECO:0007669"/>
    <property type="project" value="EnsemblFungi"/>
</dbReference>
<evidence type="ECO:0000256" key="3">
    <source>
        <dbReference type="ARBA" id="ARBA00022741"/>
    </source>
</evidence>
<dbReference type="InParanoid" id="A5DNI6"/>
<dbReference type="GO" id="GO:0031573">
    <property type="term" value="P:mitotic intra-S DNA damage checkpoint signaling"/>
    <property type="evidence" value="ECO:0007669"/>
    <property type="project" value="EnsemblFungi"/>
</dbReference>
<keyword evidence="4" id="KW-0378">Hydrolase</keyword>
<dbReference type="Proteomes" id="UP000001997">
    <property type="component" value="Unassembled WGS sequence"/>
</dbReference>
<keyword evidence="9" id="KW-0539">Nucleus</keyword>
<dbReference type="NCBIfam" id="TIGR00614">
    <property type="entry name" value="recQ_fam"/>
    <property type="match status" value="1"/>
</dbReference>
<accession>A5DNI6</accession>
<feature type="compositionally biased region" description="Polar residues" evidence="12">
    <location>
        <begin position="1162"/>
        <end position="1176"/>
    </location>
</feature>
<dbReference type="SUPFAM" id="SSF47819">
    <property type="entry name" value="HRDC-like"/>
    <property type="match status" value="1"/>
</dbReference>
<dbReference type="EC" id="5.6.2.4" evidence="11"/>
<dbReference type="CDD" id="cd18794">
    <property type="entry name" value="SF2_C_RecQ"/>
    <property type="match status" value="1"/>
</dbReference>
<evidence type="ECO:0000256" key="5">
    <source>
        <dbReference type="ARBA" id="ARBA00022806"/>
    </source>
</evidence>
<dbReference type="GeneID" id="5124809"/>
<dbReference type="InterPro" id="IPR002464">
    <property type="entry name" value="DNA/RNA_helicase_DEAH_CS"/>
</dbReference>
<comment type="subcellular location">
    <subcellularLocation>
        <location evidence="1">Nucleus</location>
    </subcellularLocation>
</comment>
<dbReference type="InterPro" id="IPR001650">
    <property type="entry name" value="Helicase_C-like"/>
</dbReference>
<dbReference type="GO" id="GO:0009378">
    <property type="term" value="F:four-way junction helicase activity"/>
    <property type="evidence" value="ECO:0007669"/>
    <property type="project" value="TreeGrafter"/>
</dbReference>
<keyword evidence="8" id="KW-0413">Isomerase</keyword>
<dbReference type="SMART" id="SM00490">
    <property type="entry name" value="HELICc"/>
    <property type="match status" value="1"/>
</dbReference>
<dbReference type="InterPro" id="IPR032284">
    <property type="entry name" value="RecQ_Zn-bd"/>
</dbReference>
<dbReference type="InterPro" id="IPR027417">
    <property type="entry name" value="P-loop_NTPase"/>
</dbReference>
<name>A5DNI6_PICGU</name>
<dbReference type="CDD" id="cd17920">
    <property type="entry name" value="DEXHc_RecQ"/>
    <property type="match status" value="1"/>
</dbReference>
<dbReference type="Pfam" id="PF00270">
    <property type="entry name" value="DEAD"/>
    <property type="match status" value="1"/>
</dbReference>
<dbReference type="Gene3D" id="1.10.10.10">
    <property type="entry name" value="Winged helix-like DNA-binding domain superfamily/Winged helix DNA-binding domain"/>
    <property type="match status" value="1"/>
</dbReference>
<dbReference type="InterPro" id="IPR044876">
    <property type="entry name" value="HRDC_dom_sf"/>
</dbReference>
<dbReference type="KEGG" id="pgu:PGUG_04837"/>
<dbReference type="FunFam" id="3.40.50.300:FF:000296">
    <property type="entry name" value="ATP-dependent DNA helicase RecQ"/>
    <property type="match status" value="1"/>
</dbReference>
<evidence type="ECO:0000256" key="9">
    <source>
        <dbReference type="ARBA" id="ARBA00023242"/>
    </source>
</evidence>
<dbReference type="PANTHER" id="PTHR13710">
    <property type="entry name" value="DNA HELICASE RECQ FAMILY MEMBER"/>
    <property type="match status" value="1"/>
</dbReference>
<evidence type="ECO:0000259" key="14">
    <source>
        <dbReference type="PROSITE" id="PS51194"/>
    </source>
</evidence>
<dbReference type="GO" id="GO:0044818">
    <property type="term" value="P:mitotic G2/M transition checkpoint"/>
    <property type="evidence" value="ECO:0007669"/>
    <property type="project" value="EnsemblFungi"/>
</dbReference>
<dbReference type="EMBL" id="CH408160">
    <property type="protein sequence ID" value="EDK40739.2"/>
    <property type="molecule type" value="Genomic_DNA"/>
</dbReference>
<dbReference type="GO" id="GO:0006260">
    <property type="term" value="P:DNA replication"/>
    <property type="evidence" value="ECO:0007669"/>
    <property type="project" value="EnsemblFungi"/>
</dbReference>
<dbReference type="PANTHER" id="PTHR13710:SF153">
    <property type="entry name" value="RECQ-LIKE DNA HELICASE BLM"/>
    <property type="match status" value="1"/>
</dbReference>
<dbReference type="Pfam" id="PF09382">
    <property type="entry name" value="RQC"/>
    <property type="match status" value="1"/>
</dbReference>
<dbReference type="GO" id="GO:0016787">
    <property type="term" value="F:hydrolase activity"/>
    <property type="evidence" value="ECO:0007669"/>
    <property type="project" value="UniProtKB-KW"/>
</dbReference>
<dbReference type="GO" id="GO:0044547">
    <property type="term" value="F:DNA topoisomerase binding"/>
    <property type="evidence" value="ECO:0007669"/>
    <property type="project" value="EnsemblFungi"/>
</dbReference>
<evidence type="ECO:0000256" key="8">
    <source>
        <dbReference type="ARBA" id="ARBA00023235"/>
    </source>
</evidence>
<keyword evidence="16" id="KW-1185">Reference proteome</keyword>
<feature type="domain" description="Helicase ATP-binding" evidence="13">
    <location>
        <begin position="529"/>
        <end position="706"/>
    </location>
</feature>